<dbReference type="Pfam" id="PF00440">
    <property type="entry name" value="TetR_N"/>
    <property type="match status" value="1"/>
</dbReference>
<gene>
    <name evidence="2" type="primary">slmA</name>
    <name evidence="2" type="ORF">CROST_029180</name>
</gene>
<dbReference type="Proteomes" id="UP000190951">
    <property type="component" value="Chromosome"/>
</dbReference>
<dbReference type="InterPro" id="IPR050624">
    <property type="entry name" value="HTH-type_Tx_Regulator"/>
</dbReference>
<keyword evidence="1" id="KW-0238">DNA-binding</keyword>
<evidence type="ECO:0000256" key="1">
    <source>
        <dbReference type="ARBA" id="ARBA00023125"/>
    </source>
</evidence>
<name>A0A1S8L710_9CLOT</name>
<evidence type="ECO:0000313" key="3">
    <source>
        <dbReference type="Proteomes" id="UP000190951"/>
    </source>
</evidence>
<reference evidence="2 3" key="1">
    <citation type="submission" date="2022-04" db="EMBL/GenBank/DDBJ databases">
        <title>Genome sequence of C. roseum typestrain.</title>
        <authorList>
            <person name="Poehlein A."/>
            <person name="Schoch T."/>
            <person name="Duerre P."/>
            <person name="Daniel R."/>
        </authorList>
    </citation>
    <scope>NUCLEOTIDE SEQUENCE [LARGE SCALE GENOMIC DNA]</scope>
    <source>
        <strain evidence="2 3">DSM 7320</strain>
    </source>
</reference>
<dbReference type="InterPro" id="IPR001647">
    <property type="entry name" value="HTH_TetR"/>
</dbReference>
<sequence length="233" mass="26992">MSKISSIIYNHRHVHELRKEKQGSYKKRISKEPDERKQEIIQAALELFSQKGYANTTIQDIAQKLHISQGLCYRYFKSKSEIFSAASEYYAIQAVEQIKIPLGEDVSAIDKFNMLLKTIVAYVTKNYEFEASFNENSENTEIRASRLDDVADQLVEVLIPIVEQGVKEQTFNCTDIPNSVSFFTYGLIHTFHTDVPTKNTTEYMIYFLSFLKDIFISIFKVEHPEMVGQGWME</sequence>
<dbReference type="PANTHER" id="PTHR43479:SF11">
    <property type="entry name" value="ACREF_ENVCD OPERON REPRESSOR-RELATED"/>
    <property type="match status" value="1"/>
</dbReference>
<dbReference type="PROSITE" id="PS50977">
    <property type="entry name" value="HTH_TETR_2"/>
    <property type="match status" value="1"/>
</dbReference>
<dbReference type="KEGG" id="crw:CROST_029180"/>
<dbReference type="InterPro" id="IPR009057">
    <property type="entry name" value="Homeodomain-like_sf"/>
</dbReference>
<dbReference type="EMBL" id="CP096983">
    <property type="protein sequence ID" value="URZ12201.1"/>
    <property type="molecule type" value="Genomic_DNA"/>
</dbReference>
<dbReference type="STRING" id="84029.CROST_19020"/>
<protein>
    <submittedName>
        <fullName evidence="2">Nucleoid occlusion factor SlmA</fullName>
    </submittedName>
</protein>
<dbReference type="SUPFAM" id="SSF46689">
    <property type="entry name" value="Homeodomain-like"/>
    <property type="match status" value="1"/>
</dbReference>
<proteinExistence type="predicted"/>
<dbReference type="Gene3D" id="1.10.357.10">
    <property type="entry name" value="Tetracycline Repressor, domain 2"/>
    <property type="match status" value="1"/>
</dbReference>
<dbReference type="GO" id="GO:0003677">
    <property type="term" value="F:DNA binding"/>
    <property type="evidence" value="ECO:0007669"/>
    <property type="project" value="UniProtKB-UniRule"/>
</dbReference>
<dbReference type="PANTHER" id="PTHR43479">
    <property type="entry name" value="ACREF/ENVCD OPERON REPRESSOR-RELATED"/>
    <property type="match status" value="1"/>
</dbReference>
<accession>A0A1S8L710</accession>
<dbReference type="PRINTS" id="PR00455">
    <property type="entry name" value="HTHTETR"/>
</dbReference>
<evidence type="ECO:0000313" key="2">
    <source>
        <dbReference type="EMBL" id="URZ12201.1"/>
    </source>
</evidence>
<keyword evidence="3" id="KW-1185">Reference proteome</keyword>
<dbReference type="AlphaFoldDB" id="A0A1S8L710"/>
<organism evidence="2 3">
    <name type="scientific">Clostridium felsineum</name>
    <dbReference type="NCBI Taxonomy" id="36839"/>
    <lineage>
        <taxon>Bacteria</taxon>
        <taxon>Bacillati</taxon>
        <taxon>Bacillota</taxon>
        <taxon>Clostridia</taxon>
        <taxon>Eubacteriales</taxon>
        <taxon>Clostridiaceae</taxon>
        <taxon>Clostridium</taxon>
    </lineage>
</organism>
<dbReference type="RefSeq" id="WP_077831979.1">
    <property type="nucleotide sequence ID" value="NZ_CP096983.1"/>
</dbReference>